<gene>
    <name evidence="1" type="ORF">KIPB_001337</name>
</gene>
<keyword evidence="2" id="KW-1185">Reference proteome</keyword>
<dbReference type="EMBL" id="BDIP01000188">
    <property type="protein sequence ID" value="GIQ80525.1"/>
    <property type="molecule type" value="Genomic_DNA"/>
</dbReference>
<reference evidence="1 2" key="1">
    <citation type="journal article" date="2018" name="PLoS ONE">
        <title>The draft genome of Kipferlia bialata reveals reductive genome evolution in fornicate parasites.</title>
        <authorList>
            <person name="Tanifuji G."/>
            <person name="Takabayashi S."/>
            <person name="Kume K."/>
            <person name="Takagi M."/>
            <person name="Nakayama T."/>
            <person name="Kamikawa R."/>
            <person name="Inagaki Y."/>
            <person name="Hashimoto T."/>
        </authorList>
    </citation>
    <scope>NUCLEOTIDE SEQUENCE [LARGE SCALE GENOMIC DNA]</scope>
    <source>
        <strain evidence="1">NY0173</strain>
    </source>
</reference>
<dbReference type="Proteomes" id="UP000265618">
    <property type="component" value="Unassembled WGS sequence"/>
</dbReference>
<proteinExistence type="predicted"/>
<evidence type="ECO:0000313" key="1">
    <source>
        <dbReference type="EMBL" id="GIQ80525.1"/>
    </source>
</evidence>
<organism evidence="1 2">
    <name type="scientific">Kipferlia bialata</name>
    <dbReference type="NCBI Taxonomy" id="797122"/>
    <lineage>
        <taxon>Eukaryota</taxon>
        <taxon>Metamonada</taxon>
        <taxon>Carpediemonas-like organisms</taxon>
        <taxon>Kipferlia</taxon>
    </lineage>
</organism>
<comment type="caution">
    <text evidence="1">The sequence shown here is derived from an EMBL/GenBank/DDBJ whole genome shotgun (WGS) entry which is preliminary data.</text>
</comment>
<sequence length="930" mass="103724">MVQVWFATRSSPEGVLCDPRPIEWQEGNLLKVRLYLTRLMAAVQPIDYSRDHEYPVVVYDAIEDDLYPSAEWSDPLDEGVTLNTMPPALFRDLTRVTRDNSGTVLVITLPVLELWSDVCMDSYHISREEHEWRSQHIMVGRDAAVVSYVSNLAVQLLTIDYDEDYPVNAVIGAHGSGKTEFVHQALYRLTIDTDIAAAVLHAVECKVRKMLNRKRDLASRLARQLTACLIYTVITGRLIVTDITHVPSDKAQCHVESRICQGLEASRLSMLRMENNATPMGYVSFAHPNEVAGSFIGMEAMEREMDMYRCMSIRSVMPLYLARLGVYQRRFSVQESVLEVMDMVGLDASTSDSTVTQLLGDVVKKVTGTTKTDCRVPVFVVVEGVSEANKKLFRWMAHGIQRHSLVFAVSGTSHDSIWTATIETHMAIKPYRLEAITRVPDTCRFICDNHGVPGSLSPIQGVTRADLARGVWCLFQCGGDPSLFLEASDGFTHTGQWVVPCTAGRYNVDSEVYTLLQAFSLCGQRVDTGFLVGDATWRMEDLERLGVSLTPYTTPPLSSLRHSTAHFCHFCVPMVPILYQEGNHRNRAPPDTVSLRSLFSTMLDCYVNRHSATHNQGLNAGPSVSLITNPSHLGFPDSVDHWIPHGIETLYMTILLERARLSRYLGCGNRSVRLDRIFGVPHMPIQPSATVERQITFQMDNLWQSHPRKCLRDYGTPGQSVYHSEFIGRLGIPVFAPQEAAPEYQHTLMRLDHPLMSDTLFAENAETHGTISGEMSILNVQEGDAPIWFLNTPNAPGPGWGLVDARGPIYGYTTVSSHESHVLIDQYLKAALCSPAPTLIVSVSPVEMDTRIITPGHWVLADTIEKRHTMVREWLKTNPCGWEEGPINRARALLGTLTEETTQLLSIPHVVLGEEAFGPVLGGIVGPVYK</sequence>
<evidence type="ECO:0000313" key="2">
    <source>
        <dbReference type="Proteomes" id="UP000265618"/>
    </source>
</evidence>
<accession>A0A9K3CQE1</accession>
<dbReference type="AlphaFoldDB" id="A0A9K3CQE1"/>
<name>A0A9K3CQE1_9EUKA</name>
<protein>
    <submittedName>
        <fullName evidence="1">Uncharacterized protein</fullName>
    </submittedName>
</protein>